<feature type="domain" description="VOC" evidence="2">
    <location>
        <begin position="43"/>
        <end position="162"/>
    </location>
</feature>
<dbReference type="EMBL" id="JAVRHQ010000006">
    <property type="protein sequence ID" value="MDT0642649.1"/>
    <property type="molecule type" value="Genomic_DNA"/>
</dbReference>
<sequence>MKMDFSGKMFLPCLKITSFLALAFFCFTSCNTKKELKVEPDQKLGHVVLQVSDLQESQKFYEDVLHMTTHEEAVYDNAKRIFLSSGDSHHELVLKEGLKDRIPTKKRYLQQMAIKVKGHDELVSYYEELKRRNMPLELKDNRVSWSIYIYDPDSVYVEIYWDVRDEPFGEDKLKGIQNNLTPEQLKNPPSN</sequence>
<accession>A0ABU3C8H9</accession>
<dbReference type="Gene3D" id="3.10.180.10">
    <property type="entry name" value="2,3-Dihydroxybiphenyl 1,2-Dioxygenase, domain 1"/>
    <property type="match status" value="1"/>
</dbReference>
<dbReference type="RefSeq" id="WP_311534276.1">
    <property type="nucleotide sequence ID" value="NZ_JAVRHQ010000006.1"/>
</dbReference>
<dbReference type="Pfam" id="PF00903">
    <property type="entry name" value="Glyoxalase"/>
    <property type="match status" value="1"/>
</dbReference>
<dbReference type="PANTHER" id="PTHR43279:SF1">
    <property type="entry name" value="CATECHOL-2,3-DIOXYGENASE"/>
    <property type="match status" value="1"/>
</dbReference>
<dbReference type="PANTHER" id="PTHR43279">
    <property type="entry name" value="CATECHOL-2,3-DIOXYGENASE"/>
    <property type="match status" value="1"/>
</dbReference>
<comment type="caution">
    <text evidence="3">The sequence shown here is derived from an EMBL/GenBank/DDBJ whole genome shotgun (WGS) entry which is preliminary data.</text>
</comment>
<keyword evidence="1" id="KW-0732">Signal</keyword>
<dbReference type="SUPFAM" id="SSF54593">
    <property type="entry name" value="Glyoxalase/Bleomycin resistance protein/Dihydroxybiphenyl dioxygenase"/>
    <property type="match status" value="1"/>
</dbReference>
<protein>
    <submittedName>
        <fullName evidence="3">VOC family protein</fullName>
    </submittedName>
</protein>
<evidence type="ECO:0000313" key="3">
    <source>
        <dbReference type="EMBL" id="MDT0642649.1"/>
    </source>
</evidence>
<feature type="chain" id="PRO_5045056674" evidence="1">
    <location>
        <begin position="24"/>
        <end position="191"/>
    </location>
</feature>
<dbReference type="PROSITE" id="PS51819">
    <property type="entry name" value="VOC"/>
    <property type="match status" value="1"/>
</dbReference>
<dbReference type="InterPro" id="IPR037523">
    <property type="entry name" value="VOC_core"/>
</dbReference>
<reference evidence="3 4" key="1">
    <citation type="submission" date="2023-09" db="EMBL/GenBank/DDBJ databases">
        <authorList>
            <person name="Rey-Velasco X."/>
        </authorList>
    </citation>
    <scope>NUCLEOTIDE SEQUENCE [LARGE SCALE GENOMIC DNA]</scope>
    <source>
        <strain evidence="3 4">F363</strain>
    </source>
</reference>
<keyword evidence="4" id="KW-1185">Reference proteome</keyword>
<evidence type="ECO:0000313" key="4">
    <source>
        <dbReference type="Proteomes" id="UP001262889"/>
    </source>
</evidence>
<dbReference type="InterPro" id="IPR029068">
    <property type="entry name" value="Glyas_Bleomycin-R_OHBP_Dase"/>
</dbReference>
<proteinExistence type="predicted"/>
<feature type="signal peptide" evidence="1">
    <location>
        <begin position="1"/>
        <end position="23"/>
    </location>
</feature>
<name>A0ABU3C8H9_9FLAO</name>
<evidence type="ECO:0000259" key="2">
    <source>
        <dbReference type="PROSITE" id="PS51819"/>
    </source>
</evidence>
<dbReference type="InterPro" id="IPR004360">
    <property type="entry name" value="Glyas_Fos-R_dOase_dom"/>
</dbReference>
<evidence type="ECO:0000256" key="1">
    <source>
        <dbReference type="SAM" id="SignalP"/>
    </source>
</evidence>
<organism evidence="3 4">
    <name type="scientific">Autumnicola tepida</name>
    <dbReference type="NCBI Taxonomy" id="3075595"/>
    <lineage>
        <taxon>Bacteria</taxon>
        <taxon>Pseudomonadati</taxon>
        <taxon>Bacteroidota</taxon>
        <taxon>Flavobacteriia</taxon>
        <taxon>Flavobacteriales</taxon>
        <taxon>Flavobacteriaceae</taxon>
        <taxon>Autumnicola</taxon>
    </lineage>
</organism>
<gene>
    <name evidence="3" type="ORF">RM553_07355</name>
</gene>
<dbReference type="Proteomes" id="UP001262889">
    <property type="component" value="Unassembled WGS sequence"/>
</dbReference>